<protein>
    <submittedName>
        <fullName evidence="6">Uncharacterized protein</fullName>
    </submittedName>
</protein>
<dbReference type="Proteomes" id="UP001583186">
    <property type="component" value="Unassembled WGS sequence"/>
</dbReference>
<dbReference type="InterPro" id="IPR013094">
    <property type="entry name" value="AB_hydrolase_3"/>
</dbReference>
<comment type="caution">
    <text evidence="6">The sequence shown here is derived from an EMBL/GenBank/DDBJ whole genome shotgun (WGS) entry which is preliminary data.</text>
</comment>
<dbReference type="InterPro" id="IPR013320">
    <property type="entry name" value="ConA-like_dom_sf"/>
</dbReference>
<dbReference type="InterPro" id="IPR051795">
    <property type="entry name" value="Glycosyl_Hydrlase_43"/>
</dbReference>
<dbReference type="Pfam" id="PF07859">
    <property type="entry name" value="Abhydrolase_3"/>
    <property type="match status" value="1"/>
</dbReference>
<keyword evidence="7" id="KW-1185">Reference proteome</keyword>
<dbReference type="SUPFAM" id="SSF49899">
    <property type="entry name" value="Concanavalin A-like lectins/glucanases"/>
    <property type="match status" value="1"/>
</dbReference>
<dbReference type="SUPFAM" id="SSF75005">
    <property type="entry name" value="Arabinanase/levansucrase/invertase"/>
    <property type="match status" value="1"/>
</dbReference>
<sequence>MGQLLRIAETCAEEGITISTFSLNYSPAPEAVFPTQQNEAVAAYKYLIDKVAVDPAKIIVYGESAGGHLAVSLLDCLYLENIARPGGAMLVAPWVNMLDSGASFFRNKHLDLLHKPNLDKCAKQVTRGQADKETIRRMLDLTASVTKDRNFLPPVTWVTVGAHDLFLDDVSQFVENARDAGSNVLSEVVDNMPHVWQQVDLFRRKEYYKLQPGEPVGDIMKGNAINDPDQLNLQAALTTLVTPPNKPEFYATAGLLAPTIRFHKGKFYIICTNADIGPTGYTVQNFYVTTDDIWSGKWSKPINVDFKGIDTSLFFDDDDRVYVQGSWSLGVGKQPSSTIKQFEIDIATGKALSKAKEIWSGFSREDAEGPHIYRKDGYYYLVIAEGGTFEHHMVTAARSTNIWGPYESYGKNPLTTADGTDRYVQNTGHTDLFQDASGAWWAVLLGVRNDQGRHPMGRETFLTPVTWPTGGWPVFEPSVLLFEQLRVDPSNIGKNVTASLAVYKDELRHALIGFDHLTSTVFYQSIIGDKQALLKKEVAPSPDRLVLGINCTVDSYEFFFGTSPDDTHSLGSLDTLELSSNDFTGTVFGLHAQGDGDDKPVSFVTFEKFQVQDSVCTAKI</sequence>
<dbReference type="Gene3D" id="2.115.10.20">
    <property type="entry name" value="Glycosyl hydrolase domain, family 43"/>
    <property type="match status" value="1"/>
</dbReference>
<evidence type="ECO:0000256" key="3">
    <source>
        <dbReference type="ARBA" id="ARBA00023295"/>
    </source>
</evidence>
<dbReference type="CDD" id="cd18617">
    <property type="entry name" value="GH43_XynB-like"/>
    <property type="match status" value="1"/>
</dbReference>
<dbReference type="Pfam" id="PF17851">
    <property type="entry name" value="GH43_C2"/>
    <property type="match status" value="1"/>
</dbReference>
<dbReference type="Pfam" id="PF04616">
    <property type="entry name" value="Glyco_hydro_43"/>
    <property type="match status" value="1"/>
</dbReference>
<evidence type="ECO:0000259" key="5">
    <source>
        <dbReference type="Pfam" id="PF17851"/>
    </source>
</evidence>
<organism evidence="6 7">
    <name type="scientific">Sporothrix stenoceras</name>
    <dbReference type="NCBI Taxonomy" id="5173"/>
    <lineage>
        <taxon>Eukaryota</taxon>
        <taxon>Fungi</taxon>
        <taxon>Dikarya</taxon>
        <taxon>Ascomycota</taxon>
        <taxon>Pezizomycotina</taxon>
        <taxon>Sordariomycetes</taxon>
        <taxon>Sordariomycetidae</taxon>
        <taxon>Ophiostomatales</taxon>
        <taxon>Ophiostomataceae</taxon>
        <taxon>Sporothrix</taxon>
    </lineage>
</organism>
<gene>
    <name evidence="6" type="ORF">Sste5346_009665</name>
</gene>
<dbReference type="Gene3D" id="3.40.50.1820">
    <property type="entry name" value="alpha/beta hydrolase"/>
    <property type="match status" value="1"/>
</dbReference>
<dbReference type="EMBL" id="JAWCUI010000096">
    <property type="protein sequence ID" value="KAL1888273.1"/>
    <property type="molecule type" value="Genomic_DNA"/>
</dbReference>
<name>A0ABR3YJB4_9PEZI</name>
<evidence type="ECO:0000313" key="6">
    <source>
        <dbReference type="EMBL" id="KAL1888273.1"/>
    </source>
</evidence>
<comment type="similarity">
    <text evidence="1">Belongs to the glycosyl hydrolase 43 family.</text>
</comment>
<evidence type="ECO:0000313" key="7">
    <source>
        <dbReference type="Proteomes" id="UP001583186"/>
    </source>
</evidence>
<keyword evidence="2" id="KW-0378">Hydrolase</keyword>
<dbReference type="PANTHER" id="PTHR42812">
    <property type="entry name" value="BETA-XYLOSIDASE"/>
    <property type="match status" value="1"/>
</dbReference>
<dbReference type="InterPro" id="IPR006710">
    <property type="entry name" value="Glyco_hydro_43"/>
</dbReference>
<feature type="domain" description="Beta-xylosidase C-terminal Concanavalin A-like" evidence="5">
    <location>
        <begin position="493"/>
        <end position="606"/>
    </location>
</feature>
<evidence type="ECO:0000256" key="1">
    <source>
        <dbReference type="ARBA" id="ARBA00009865"/>
    </source>
</evidence>
<reference evidence="6 7" key="1">
    <citation type="journal article" date="2024" name="IMA Fungus">
        <title>IMA Genome - F19 : A genome assembly and annotation guide to empower mycologists, including annotated draft genome sequences of Ceratocystis pirilliformis, Diaporthe australafricana, Fusarium ophioides, Paecilomyces lecythidis, and Sporothrix stenoceras.</title>
        <authorList>
            <person name="Aylward J."/>
            <person name="Wilson A.M."/>
            <person name="Visagie C.M."/>
            <person name="Spraker J."/>
            <person name="Barnes I."/>
            <person name="Buitendag C."/>
            <person name="Ceriani C."/>
            <person name="Del Mar Angel L."/>
            <person name="du Plessis D."/>
            <person name="Fuchs T."/>
            <person name="Gasser K."/>
            <person name="Kramer D."/>
            <person name="Li W."/>
            <person name="Munsamy K."/>
            <person name="Piso A."/>
            <person name="Price J.L."/>
            <person name="Sonnekus B."/>
            <person name="Thomas C."/>
            <person name="van der Nest A."/>
            <person name="van Dijk A."/>
            <person name="van Heerden A."/>
            <person name="van Vuuren N."/>
            <person name="Yilmaz N."/>
            <person name="Duong T.A."/>
            <person name="van der Merwe N.A."/>
            <person name="Wingfield M.J."/>
            <person name="Wingfield B.D."/>
        </authorList>
    </citation>
    <scope>NUCLEOTIDE SEQUENCE [LARGE SCALE GENOMIC DNA]</scope>
    <source>
        <strain evidence="6 7">CMW 5346</strain>
    </source>
</reference>
<accession>A0ABR3YJB4</accession>
<dbReference type="SUPFAM" id="SSF53474">
    <property type="entry name" value="alpha/beta-Hydrolases"/>
    <property type="match status" value="1"/>
</dbReference>
<dbReference type="InterPro" id="IPR023296">
    <property type="entry name" value="Glyco_hydro_beta-prop_sf"/>
</dbReference>
<dbReference type="PANTHER" id="PTHR42812:SF12">
    <property type="entry name" value="BETA-XYLOSIDASE-RELATED"/>
    <property type="match status" value="1"/>
</dbReference>
<evidence type="ECO:0000256" key="2">
    <source>
        <dbReference type="ARBA" id="ARBA00022801"/>
    </source>
</evidence>
<dbReference type="InterPro" id="IPR029058">
    <property type="entry name" value="AB_hydrolase_fold"/>
</dbReference>
<feature type="domain" description="Alpha/beta hydrolase fold-3" evidence="4">
    <location>
        <begin position="18"/>
        <end position="197"/>
    </location>
</feature>
<dbReference type="InterPro" id="IPR041542">
    <property type="entry name" value="GH43_C2"/>
</dbReference>
<proteinExistence type="inferred from homology"/>
<keyword evidence="3" id="KW-0326">Glycosidase</keyword>
<evidence type="ECO:0000259" key="4">
    <source>
        <dbReference type="Pfam" id="PF07859"/>
    </source>
</evidence>
<dbReference type="Gene3D" id="2.60.120.200">
    <property type="match status" value="1"/>
</dbReference>